<name>A0A9X9A5V8_BACCE</name>
<dbReference type="Proteomes" id="UP000308444">
    <property type="component" value="Unassembled WGS sequence"/>
</dbReference>
<evidence type="ECO:0000313" key="1">
    <source>
        <dbReference type="EMBL" id="TKI97217.1"/>
    </source>
</evidence>
<accession>A0A9X9A5V8</accession>
<gene>
    <name evidence="1" type="ORF">FC695_25335</name>
</gene>
<dbReference type="RefSeq" id="WP_016117396.1">
    <property type="nucleotide sequence ID" value="NZ_CAKJVR010000003.1"/>
</dbReference>
<organism evidence="1 2">
    <name type="scientific">Bacillus cereus</name>
    <dbReference type="NCBI Taxonomy" id="1396"/>
    <lineage>
        <taxon>Bacteria</taxon>
        <taxon>Bacillati</taxon>
        <taxon>Bacillota</taxon>
        <taxon>Bacilli</taxon>
        <taxon>Bacillales</taxon>
        <taxon>Bacillaceae</taxon>
        <taxon>Bacillus</taxon>
        <taxon>Bacillus cereus group</taxon>
    </lineage>
</organism>
<dbReference type="SUPFAM" id="SSF52058">
    <property type="entry name" value="L domain-like"/>
    <property type="match status" value="1"/>
</dbReference>
<dbReference type="InterPro" id="IPR032675">
    <property type="entry name" value="LRR_dom_sf"/>
</dbReference>
<protein>
    <submittedName>
        <fullName evidence="1">Uncharacterized protein</fullName>
    </submittedName>
</protein>
<dbReference type="Gene3D" id="3.80.10.10">
    <property type="entry name" value="Ribonuclease Inhibitor"/>
    <property type="match status" value="1"/>
</dbReference>
<proteinExistence type="predicted"/>
<reference evidence="1 2" key="1">
    <citation type="journal article" date="2019" name="Environ. Microbiol.">
        <title>An active ?-lactamase is a part of an orchestrated cell wall stress resistance network of Bacillus subtilis and related rhizosphere species.</title>
        <authorList>
            <person name="Bucher T."/>
            <person name="Keren-Paz A."/>
            <person name="Hausser J."/>
            <person name="Olender T."/>
            <person name="Cytryn E."/>
            <person name="Kolodkin-Gal I."/>
        </authorList>
    </citation>
    <scope>NUCLEOTIDE SEQUENCE [LARGE SCALE GENOMIC DNA]</scope>
    <source>
        <strain evidence="1 2">I32</strain>
    </source>
</reference>
<sequence length="281" mass="32915">MKYINGFYVREDIYGETVLVSQKNLKECIEYINTSNVFGVQINDMYYEMEDLNFLKDCKNIIHLSLDSIYLKDISSIYDLKNLKDLSVAESNYKLELNKLTNLESLSMYCNKKLTGLQELVNLKSLSLWKYSPKNRDLNELKNLRKLEELRITQSKIDTISGVENFESLNSLKLNYLRTLKTIEYLKYGSRKLYDLEIESCKNIEDFSVIQYLKSLEILKFLSCGDMPTISFIESLDRLKHFSFVGSNIVDGDLSICEEIEFVSFTDKRHYSHKNRDFNGI</sequence>
<comment type="caution">
    <text evidence="1">The sequence shown here is derived from an EMBL/GenBank/DDBJ whole genome shotgun (WGS) entry which is preliminary data.</text>
</comment>
<dbReference type="EMBL" id="SZOH01002059">
    <property type="protein sequence ID" value="TKI97217.1"/>
    <property type="molecule type" value="Genomic_DNA"/>
</dbReference>
<dbReference type="AlphaFoldDB" id="A0A9X9A5V8"/>
<evidence type="ECO:0000313" key="2">
    <source>
        <dbReference type="Proteomes" id="UP000308444"/>
    </source>
</evidence>